<reference evidence="2 3" key="1">
    <citation type="submission" date="2024-01" db="EMBL/GenBank/DDBJ databases">
        <title>Sphingobacterium tenebrionis sp. nov., a novel endophyte isolated from tenebrio molitor intestines.</title>
        <authorList>
            <person name="Zhang C."/>
        </authorList>
    </citation>
    <scope>NUCLEOTIDE SEQUENCE [LARGE SCALE GENOMIC DNA]</scope>
    <source>
        <strain evidence="2 3">PU5-4</strain>
    </source>
</reference>
<gene>
    <name evidence="2" type="ORF">VJ786_04845</name>
</gene>
<comment type="caution">
    <text evidence="2">The sequence shown here is derived from an EMBL/GenBank/DDBJ whole genome shotgun (WGS) entry which is preliminary data.</text>
</comment>
<dbReference type="Proteomes" id="UP001363035">
    <property type="component" value="Unassembled WGS sequence"/>
</dbReference>
<organism evidence="2 3">
    <name type="scientific">Sphingobacterium tenebrionis</name>
    <dbReference type="NCBI Taxonomy" id="3111775"/>
    <lineage>
        <taxon>Bacteria</taxon>
        <taxon>Pseudomonadati</taxon>
        <taxon>Bacteroidota</taxon>
        <taxon>Sphingobacteriia</taxon>
        <taxon>Sphingobacteriales</taxon>
        <taxon>Sphingobacteriaceae</taxon>
        <taxon>Sphingobacterium</taxon>
    </lineage>
</organism>
<keyword evidence="1" id="KW-0732">Signal</keyword>
<keyword evidence="3" id="KW-1185">Reference proteome</keyword>
<accession>A0ABU8I4T4</accession>
<dbReference type="Pfam" id="PF04450">
    <property type="entry name" value="BSP"/>
    <property type="match status" value="1"/>
</dbReference>
<evidence type="ECO:0000313" key="2">
    <source>
        <dbReference type="EMBL" id="MEI5984225.1"/>
    </source>
</evidence>
<dbReference type="InterPro" id="IPR007541">
    <property type="entry name" value="Uncharacterised_BSP"/>
</dbReference>
<sequence>MKITTTFSKILILGLLCGVSSLPLKAQNWHRTDEDRAVAVEVDTLKKKGFTLIWINKEKNFDPALKKQLIDTYFTNYPKLAKTFNKNTRKEVTFIIDPDYKGVAATAGGIVRYSPGWFAKNPKDIDVVTHEVMHIVQAYPNNAGPWWITEGIADYVRFKYGVANEEGNWRLPEYNPKHKYTDSYRITARFFNWIETKVKKNTMKNLDLAMRSKSYTPDFWVKQTGKTIDQLWEAYAANPAI</sequence>
<dbReference type="EMBL" id="JAYLLN010000007">
    <property type="protein sequence ID" value="MEI5984225.1"/>
    <property type="molecule type" value="Genomic_DNA"/>
</dbReference>
<feature type="chain" id="PRO_5046709473" evidence="1">
    <location>
        <begin position="27"/>
        <end position="241"/>
    </location>
</feature>
<evidence type="ECO:0000256" key="1">
    <source>
        <dbReference type="SAM" id="SignalP"/>
    </source>
</evidence>
<name>A0ABU8I4T4_9SPHI</name>
<protein>
    <submittedName>
        <fullName evidence="2">Basic secretory protein-like protein</fullName>
    </submittedName>
</protein>
<proteinExistence type="predicted"/>
<dbReference type="PANTHER" id="PTHR33321:SF12">
    <property type="entry name" value="PLANT BASIC SECRETORY PROTEIN (BSP) FAMILY PROTEIN"/>
    <property type="match status" value="1"/>
</dbReference>
<feature type="signal peptide" evidence="1">
    <location>
        <begin position="1"/>
        <end position="26"/>
    </location>
</feature>
<evidence type="ECO:0000313" key="3">
    <source>
        <dbReference type="Proteomes" id="UP001363035"/>
    </source>
</evidence>
<dbReference type="PANTHER" id="PTHR33321">
    <property type="match status" value="1"/>
</dbReference>
<dbReference type="RefSeq" id="WP_099367946.1">
    <property type="nucleotide sequence ID" value="NZ_JAYLLN010000007.1"/>
</dbReference>